<proteinExistence type="predicted"/>
<protein>
    <submittedName>
        <fullName evidence="1">Uncharacterized protein</fullName>
    </submittedName>
</protein>
<name>A0A2P2NT38_RHIMU</name>
<reference evidence="1" key="1">
    <citation type="submission" date="2018-02" db="EMBL/GenBank/DDBJ databases">
        <title>Rhizophora mucronata_Transcriptome.</title>
        <authorList>
            <person name="Meera S.P."/>
            <person name="Sreeshan A."/>
            <person name="Augustine A."/>
        </authorList>
    </citation>
    <scope>NUCLEOTIDE SEQUENCE</scope>
    <source>
        <tissue evidence="1">Leaf</tissue>
    </source>
</reference>
<accession>A0A2P2NT38</accession>
<dbReference type="EMBL" id="GGEC01065067">
    <property type="protein sequence ID" value="MBX45551.1"/>
    <property type="molecule type" value="Transcribed_RNA"/>
</dbReference>
<organism evidence="1">
    <name type="scientific">Rhizophora mucronata</name>
    <name type="common">Asiatic mangrove</name>
    <dbReference type="NCBI Taxonomy" id="61149"/>
    <lineage>
        <taxon>Eukaryota</taxon>
        <taxon>Viridiplantae</taxon>
        <taxon>Streptophyta</taxon>
        <taxon>Embryophyta</taxon>
        <taxon>Tracheophyta</taxon>
        <taxon>Spermatophyta</taxon>
        <taxon>Magnoliopsida</taxon>
        <taxon>eudicotyledons</taxon>
        <taxon>Gunneridae</taxon>
        <taxon>Pentapetalae</taxon>
        <taxon>rosids</taxon>
        <taxon>fabids</taxon>
        <taxon>Malpighiales</taxon>
        <taxon>Rhizophoraceae</taxon>
        <taxon>Rhizophora</taxon>
    </lineage>
</organism>
<dbReference type="AlphaFoldDB" id="A0A2P2NT38"/>
<evidence type="ECO:0000313" key="1">
    <source>
        <dbReference type="EMBL" id="MBX45551.1"/>
    </source>
</evidence>
<sequence length="50" mass="5713">MGIWSRETRTERLGLYKSPKPMSCSTSSLRRLQNIRGIQVTLDIDSLAMD</sequence>